<reference evidence="3 4" key="1">
    <citation type="submission" date="2020-08" db="EMBL/GenBank/DDBJ databases">
        <title>Sequencing the genomes of 1000 actinobacteria strains.</title>
        <authorList>
            <person name="Klenk H.-P."/>
        </authorList>
    </citation>
    <scope>NUCLEOTIDE SEQUENCE [LARGE SCALE GENOMIC DNA]</scope>
    <source>
        <strain evidence="3 4">DSM 19600</strain>
    </source>
</reference>
<dbReference type="InterPro" id="IPR058787">
    <property type="entry name" value="ApnL_M"/>
</dbReference>
<dbReference type="AlphaFoldDB" id="A0AA40VP26"/>
<dbReference type="Proteomes" id="UP000549113">
    <property type="component" value="Unassembled WGS sequence"/>
</dbReference>
<dbReference type="Pfam" id="PF25837">
    <property type="entry name" value="Apionate_lact_N"/>
    <property type="match status" value="1"/>
</dbReference>
<evidence type="ECO:0000259" key="1">
    <source>
        <dbReference type="Pfam" id="PF25837"/>
    </source>
</evidence>
<organism evidence="3 4">
    <name type="scientific">Microbacterium invictum</name>
    <dbReference type="NCBI Taxonomy" id="515415"/>
    <lineage>
        <taxon>Bacteria</taxon>
        <taxon>Bacillati</taxon>
        <taxon>Actinomycetota</taxon>
        <taxon>Actinomycetes</taxon>
        <taxon>Micrococcales</taxon>
        <taxon>Microbacteriaceae</taxon>
        <taxon>Microbacterium</taxon>
    </lineage>
</organism>
<feature type="domain" description="D-apionate lactonase N-terminal" evidence="1">
    <location>
        <begin position="5"/>
        <end position="213"/>
    </location>
</feature>
<accession>A0AA40VP26</accession>
<dbReference type="Pfam" id="PF25838">
    <property type="entry name" value="Apionate_lact_M"/>
    <property type="match status" value="1"/>
</dbReference>
<proteinExistence type="predicted"/>
<evidence type="ECO:0000259" key="2">
    <source>
        <dbReference type="Pfam" id="PF25838"/>
    </source>
</evidence>
<dbReference type="RefSeq" id="WP_183500549.1">
    <property type="nucleotide sequence ID" value="NZ_BAABCO010000004.1"/>
</dbReference>
<sequence length="586" mass="62083">MAWHTAARPWQRGAWSIEVRGDEIADIAFEGRRVLRSVRAVVRDSGWATPDLVVDAIEEGPDGFELHVHTEGQDADLRGVVRVDADGDRLVVSMDLAAPDGFATNRTGLVVLHPHQAAGVDLHVGHTDGRQKRTRFPEAISPHQPVSDIATLAWTDDGMMISVNFAGDVFEMEDQRNWSDASFKTYSRPLALPFPYTITPGEHVRQTVTVEVSPAGDPDARAEPDRIVLTSGGPFPQLGLGAATGPDPAPATIPRVGDVRLVELDLATPSWPAALHRATATGRALDVRFILDPADPTVPVRAARALRDHDLARVGVFHRTGVARHVSDVEAVASLRRALAAADVRAPVVGGARSHFTELNRERWRLPSDLDGIVTATTPLFHATSTEQLVEAVAMQRLIAMQTVADAGGTPVHIGPVTLRPRFNDVATAPEPAPTGADLAEGYGAEHTGIDDVRQRVPELAAWTIASAAALAVPGVASLTFFEEWGPRGIHSSSGAAFPVAAAIDALAALAPGELQWGPSPDGLLWALGVRDADGHTRVLAANLGPADRALTIEVAGATIHAHIPADGWVAIDHSQPARGSTLASA</sequence>
<keyword evidence="4" id="KW-1185">Reference proteome</keyword>
<gene>
    <name evidence="3" type="ORF">BKA10_002812</name>
</gene>
<feature type="domain" description="D-apionate lactonase TIM barrel" evidence="2">
    <location>
        <begin position="262"/>
        <end position="511"/>
    </location>
</feature>
<comment type="caution">
    <text evidence="3">The sequence shown here is derived from an EMBL/GenBank/DDBJ whole genome shotgun (WGS) entry which is preliminary data.</text>
</comment>
<evidence type="ECO:0000313" key="3">
    <source>
        <dbReference type="EMBL" id="MBB4141018.1"/>
    </source>
</evidence>
<protein>
    <submittedName>
        <fullName evidence="3">Uncharacterized protein</fullName>
    </submittedName>
</protein>
<dbReference type="EMBL" id="JACIFH010000001">
    <property type="protein sequence ID" value="MBB4141018.1"/>
    <property type="molecule type" value="Genomic_DNA"/>
</dbReference>
<dbReference type="InterPro" id="IPR058788">
    <property type="entry name" value="ApnL_N"/>
</dbReference>
<evidence type="ECO:0000313" key="4">
    <source>
        <dbReference type="Proteomes" id="UP000549113"/>
    </source>
</evidence>
<name>A0AA40VP26_9MICO</name>